<dbReference type="Gene3D" id="2.130.10.130">
    <property type="entry name" value="Integrin alpha, N-terminal"/>
    <property type="match status" value="1"/>
</dbReference>
<dbReference type="Pfam" id="PF13517">
    <property type="entry name" value="FG-GAP_3"/>
    <property type="match status" value="2"/>
</dbReference>
<dbReference type="SUPFAM" id="SSF69318">
    <property type="entry name" value="Integrin alpha N-terminal domain"/>
    <property type="match status" value="2"/>
</dbReference>
<dbReference type="InterPro" id="IPR013517">
    <property type="entry name" value="FG-GAP"/>
</dbReference>
<feature type="signal peptide" evidence="2">
    <location>
        <begin position="1"/>
        <end position="31"/>
    </location>
</feature>
<accession>A0A119CZF4</accession>
<dbReference type="PANTHER" id="PTHR16026:SF0">
    <property type="entry name" value="CARTILAGE ACIDIC PROTEIN 1"/>
    <property type="match status" value="1"/>
</dbReference>
<protein>
    <submittedName>
        <fullName evidence="4">RNA-binding protein</fullName>
    </submittedName>
</protein>
<evidence type="ECO:0000313" key="4">
    <source>
        <dbReference type="EMBL" id="KVX01297.1"/>
    </source>
</evidence>
<dbReference type="InterPro" id="IPR028994">
    <property type="entry name" value="Integrin_alpha_N"/>
</dbReference>
<dbReference type="EMBL" id="LRDC01000027">
    <property type="protein sequence ID" value="KVX01297.1"/>
    <property type="molecule type" value="Genomic_DNA"/>
</dbReference>
<reference evidence="4 5" key="1">
    <citation type="submission" date="2016-01" db="EMBL/GenBank/DDBJ databases">
        <title>Draft genome of the antarctic isolate Shewanella frigidimarina Ag06-30.</title>
        <authorList>
            <person name="Parmeciano Di Noto G."/>
            <person name="Vazquez S."/>
            <person name="Mac Cormack W."/>
            <person name="Iriarte A."/>
            <person name="Quiroga C."/>
        </authorList>
    </citation>
    <scope>NUCLEOTIDE SEQUENCE [LARGE SCALE GENOMIC DNA]</scope>
    <source>
        <strain evidence="4 5">Ag06-30</strain>
    </source>
</reference>
<name>A0A119CZF4_SHEFR</name>
<evidence type="ECO:0000259" key="3">
    <source>
        <dbReference type="Pfam" id="PF07593"/>
    </source>
</evidence>
<dbReference type="InterPro" id="IPR027039">
    <property type="entry name" value="Crtac1"/>
</dbReference>
<dbReference type="AlphaFoldDB" id="A0A119CZF4"/>
<sequence length="659" mass="72870">MSSTKSNIPPLLSALISTSIVIALNSASANAAENSLPMFKDVTQNSGLISFPAWKYGGPATADINRDGYYDLLLTNHDQWPVQLFYGGSKGTFVSGQHLLNQADVHGISAADYDNDGEVDVIITLGGGNGTQPQPPRLFKQTQGKFNDVTEQSGLAKMGARGRSARWLDVDNDGDLDLIQINAEKMIAENVPRNLLFINQGNGQFVYHSSPLFENIDAEKVLVTELNHDQLPDLITFNAYSPLQIWLGEKNGQYRNATSQYLPSHLHDTSFVTAVAQADIDNDGDIDLYLARGKSYYQIANNAVSFDKHNGRLDIRDEGNKSNDGISFTSKGPITLEDFYHFPRGPKLIKLPVYIGEWQSRIDPPTKPMVITPELAKGSRAKHTQPGWYINYLGFVTDGENKGQHQWRLDWQLTDNLAWDVRASIGGITSITPDWQPQALGVDDVLLLNENDKFTDISSRLPPQSKDNNWGVISADFDNNSYKDFFVYRFGELNKRVNDILLLNNKGKFKQVFDHGATVLNTHAHGDMGTAIDINHDGFVDIISGDDDNGQWHVFENTNKPASSAAHFINIEVGYSETGIDPIGAKVIIEYQHPNTKASISQFALVGSVSAAHSQSLMNLVHFGLADSQTVNNVTVIWRDNSRIVSEKITADQFIKMGN</sequence>
<dbReference type="PANTHER" id="PTHR16026">
    <property type="entry name" value="CARTILAGE ACIDIC PROTEIN 1"/>
    <property type="match status" value="1"/>
</dbReference>
<gene>
    <name evidence="4" type="ORF">AWJ07_18525</name>
</gene>
<evidence type="ECO:0000313" key="5">
    <source>
        <dbReference type="Proteomes" id="UP000055702"/>
    </source>
</evidence>
<dbReference type="Pfam" id="PF07593">
    <property type="entry name" value="UnbV_ASPIC"/>
    <property type="match status" value="1"/>
</dbReference>
<keyword evidence="1 2" id="KW-0732">Signal</keyword>
<dbReference type="Proteomes" id="UP000055702">
    <property type="component" value="Unassembled WGS sequence"/>
</dbReference>
<proteinExistence type="predicted"/>
<evidence type="ECO:0000256" key="1">
    <source>
        <dbReference type="ARBA" id="ARBA00022729"/>
    </source>
</evidence>
<dbReference type="RefSeq" id="WP_059746358.1">
    <property type="nucleotide sequence ID" value="NZ_LRDC01000027.1"/>
</dbReference>
<feature type="domain" description="ASPIC/UnbV" evidence="3">
    <location>
        <begin position="583"/>
        <end position="655"/>
    </location>
</feature>
<organism evidence="4">
    <name type="scientific">Shewanella frigidimarina</name>
    <dbReference type="NCBI Taxonomy" id="56812"/>
    <lineage>
        <taxon>Bacteria</taxon>
        <taxon>Pseudomonadati</taxon>
        <taxon>Pseudomonadota</taxon>
        <taxon>Gammaproteobacteria</taxon>
        <taxon>Alteromonadales</taxon>
        <taxon>Shewanellaceae</taxon>
        <taxon>Shewanella</taxon>
    </lineage>
</organism>
<dbReference type="InterPro" id="IPR011519">
    <property type="entry name" value="UnbV_ASPIC"/>
</dbReference>
<comment type="caution">
    <text evidence="4">The sequence shown here is derived from an EMBL/GenBank/DDBJ whole genome shotgun (WGS) entry which is preliminary data.</text>
</comment>
<evidence type="ECO:0000256" key="2">
    <source>
        <dbReference type="SAM" id="SignalP"/>
    </source>
</evidence>
<feature type="chain" id="PRO_5007161886" evidence="2">
    <location>
        <begin position="32"/>
        <end position="659"/>
    </location>
</feature>